<dbReference type="AlphaFoldDB" id="A0A382G615"/>
<evidence type="ECO:0000313" key="1">
    <source>
        <dbReference type="EMBL" id="SVB69987.1"/>
    </source>
</evidence>
<sequence length="99" mass="11178">MSYSLINIGETIAYDVQYRLIIRYKCITGFTNQSWTNEFLPSSTSLYSYGNKKFCAGGRVANNTNITAGQNVDFNDSIQLCSGLGIESFTFEVYQVIWD</sequence>
<gene>
    <name evidence="1" type="ORF">METZ01_LOCUS222841</name>
</gene>
<protein>
    <submittedName>
        <fullName evidence="1">Uncharacterized protein</fullName>
    </submittedName>
</protein>
<reference evidence="1" key="1">
    <citation type="submission" date="2018-05" db="EMBL/GenBank/DDBJ databases">
        <authorList>
            <person name="Lanie J.A."/>
            <person name="Ng W.-L."/>
            <person name="Kazmierczak K.M."/>
            <person name="Andrzejewski T.M."/>
            <person name="Davidsen T.M."/>
            <person name="Wayne K.J."/>
            <person name="Tettelin H."/>
            <person name="Glass J.I."/>
            <person name="Rusch D."/>
            <person name="Podicherti R."/>
            <person name="Tsui H.-C.T."/>
            <person name="Winkler M.E."/>
        </authorList>
    </citation>
    <scope>NUCLEOTIDE SEQUENCE</scope>
</reference>
<dbReference type="EMBL" id="UINC01053458">
    <property type="protein sequence ID" value="SVB69987.1"/>
    <property type="molecule type" value="Genomic_DNA"/>
</dbReference>
<organism evidence="1">
    <name type="scientific">marine metagenome</name>
    <dbReference type="NCBI Taxonomy" id="408172"/>
    <lineage>
        <taxon>unclassified sequences</taxon>
        <taxon>metagenomes</taxon>
        <taxon>ecological metagenomes</taxon>
    </lineage>
</organism>
<name>A0A382G615_9ZZZZ</name>
<accession>A0A382G615</accession>
<proteinExistence type="predicted"/>